<dbReference type="RefSeq" id="WP_084122303.1">
    <property type="nucleotide sequence ID" value="NZ_LT838813.1"/>
</dbReference>
<sequence>MQTEKRRITTLKEFYPYYLSEHQNKTSRKLHFIGTGLLFIILFLAVFLSKYWILIFIPIVGYGFAWIGHFFYEKNKPATFQYPIYSLVSDFILFFDLIRRKEAFDPSKKQK</sequence>
<feature type="transmembrane region" description="Helical" evidence="1">
    <location>
        <begin position="30"/>
        <end position="47"/>
    </location>
</feature>
<evidence type="ECO:0000256" key="1">
    <source>
        <dbReference type="SAM" id="Phobius"/>
    </source>
</evidence>
<organism evidence="2 3">
    <name type="scientific">Aquiflexum balticum DSM 16537</name>
    <dbReference type="NCBI Taxonomy" id="758820"/>
    <lineage>
        <taxon>Bacteria</taxon>
        <taxon>Pseudomonadati</taxon>
        <taxon>Bacteroidota</taxon>
        <taxon>Cytophagia</taxon>
        <taxon>Cytophagales</taxon>
        <taxon>Cyclobacteriaceae</taxon>
        <taxon>Aquiflexum</taxon>
    </lineage>
</organism>
<gene>
    <name evidence="2" type="ORF">SAMN00777080_4130</name>
</gene>
<keyword evidence="3" id="KW-1185">Reference proteome</keyword>
<dbReference type="STRING" id="758820.SAMN00777080_4130"/>
<evidence type="ECO:0000313" key="3">
    <source>
        <dbReference type="Proteomes" id="UP000192333"/>
    </source>
</evidence>
<name>A0A1W2H9V5_9BACT</name>
<evidence type="ECO:0008006" key="4">
    <source>
        <dbReference type="Google" id="ProtNLM"/>
    </source>
</evidence>
<dbReference type="EMBL" id="LT838813">
    <property type="protein sequence ID" value="SMD45478.1"/>
    <property type="molecule type" value="Genomic_DNA"/>
</dbReference>
<accession>A0A1W2H9V5</accession>
<proteinExistence type="predicted"/>
<dbReference type="Pfam" id="PF06127">
    <property type="entry name" value="Mpo1-like"/>
    <property type="match status" value="1"/>
</dbReference>
<dbReference type="Proteomes" id="UP000192333">
    <property type="component" value="Chromosome I"/>
</dbReference>
<dbReference type="InterPro" id="IPR009305">
    <property type="entry name" value="Mpo1-like"/>
</dbReference>
<evidence type="ECO:0000313" key="2">
    <source>
        <dbReference type="EMBL" id="SMD45478.1"/>
    </source>
</evidence>
<dbReference type="PANTHER" id="PTHR34205:SF2">
    <property type="entry name" value="DUF962 DOMAIN-CONTAINING PROTEIN"/>
    <property type="match status" value="1"/>
</dbReference>
<dbReference type="OrthoDB" id="7356072at2"/>
<keyword evidence="1" id="KW-0472">Membrane</keyword>
<dbReference type="AlphaFoldDB" id="A0A1W2H9V5"/>
<reference evidence="3" key="1">
    <citation type="submission" date="2017-04" db="EMBL/GenBank/DDBJ databases">
        <authorList>
            <person name="Varghese N."/>
            <person name="Submissions S."/>
        </authorList>
    </citation>
    <scope>NUCLEOTIDE SEQUENCE [LARGE SCALE GENOMIC DNA]</scope>
    <source>
        <strain evidence="3">DSM 16537</strain>
    </source>
</reference>
<feature type="transmembrane region" description="Helical" evidence="1">
    <location>
        <begin position="53"/>
        <end position="72"/>
    </location>
</feature>
<dbReference type="PANTHER" id="PTHR34205">
    <property type="entry name" value="TRANSMEMBRANE PROTEIN"/>
    <property type="match status" value="1"/>
</dbReference>
<keyword evidence="1" id="KW-1133">Transmembrane helix</keyword>
<protein>
    <recommendedName>
        <fullName evidence="4">DUF962 domain-containing protein</fullName>
    </recommendedName>
</protein>
<keyword evidence="1" id="KW-0812">Transmembrane</keyword>